<comment type="caution">
    <text evidence="1">The sequence shown here is derived from an EMBL/GenBank/DDBJ whole genome shotgun (WGS) entry which is preliminary data.</text>
</comment>
<sequence>MPDAAPELELADDLIDKANALLWRHRAADPLPTEHLPDLDANADEDDIPILTEVVEDFGDEIPVLQDSLAPAPVPQTGVADPSGQHHARLVEHLVEIDTLIAREVETWLSNELPQLLSRELDSLSERLRIETLAHLRATLLPTLSNHIASRLDELER</sequence>
<accession>A0A323UZJ6</accession>
<evidence type="ECO:0000313" key="2">
    <source>
        <dbReference type="Proteomes" id="UP000248259"/>
    </source>
</evidence>
<keyword evidence="2" id="KW-1185">Reference proteome</keyword>
<reference evidence="1 2" key="1">
    <citation type="submission" date="2018-06" db="EMBL/GenBank/DDBJ databases">
        <title>Azoarcus communis strain SWub3 genome.</title>
        <authorList>
            <person name="Zorraquino Salvo V."/>
            <person name="Toubiana D."/>
            <person name="Blumwald E."/>
        </authorList>
    </citation>
    <scope>NUCLEOTIDE SEQUENCE [LARGE SCALE GENOMIC DNA]</scope>
    <source>
        <strain evidence="1 2">SWub3</strain>
    </source>
</reference>
<protein>
    <submittedName>
        <fullName evidence="1">Uncharacterized protein</fullName>
    </submittedName>
</protein>
<dbReference type="EMBL" id="QKOE01000004">
    <property type="protein sequence ID" value="PZA17283.1"/>
    <property type="molecule type" value="Genomic_DNA"/>
</dbReference>
<dbReference type="Proteomes" id="UP000248259">
    <property type="component" value="Unassembled WGS sequence"/>
</dbReference>
<gene>
    <name evidence="1" type="ORF">DNK49_07695</name>
</gene>
<proteinExistence type="predicted"/>
<dbReference type="OrthoDB" id="9182380at2"/>
<evidence type="ECO:0000313" key="1">
    <source>
        <dbReference type="EMBL" id="PZA17283.1"/>
    </source>
</evidence>
<organism evidence="1 2">
    <name type="scientific">Parazoarcus communis SWub3 = DSM 12120</name>
    <dbReference type="NCBI Taxonomy" id="1121029"/>
    <lineage>
        <taxon>Bacteria</taxon>
        <taxon>Pseudomonadati</taxon>
        <taxon>Pseudomonadota</taxon>
        <taxon>Betaproteobacteria</taxon>
        <taxon>Rhodocyclales</taxon>
        <taxon>Zoogloeaceae</taxon>
        <taxon>Parazoarcus</taxon>
    </lineage>
</organism>
<dbReference type="AlphaFoldDB" id="A0A323UZJ6"/>
<name>A0A323UZJ6_9RHOO</name>